<sequence>MGKDAIITSSWPGSTPFQRPSAFRPWSPSILNKEGGGGGKMGLLPDHGTVLVRDSRGMPTYLSMGPPVLLNPERVVPHTAASKFDSQFAPNVALAPPLKLSPSSKESMSPDGEKERDIKCEDLEVHPESTMEQEIEMVKKMLLESDALDTRAGREKLLHELARIRIRQEERLQGALAAKRNFQQEMEFLRLTKKDKIREAMESKRSLRKELDRVRIEYERKLRESNESRQRLKRDLELARSRRSEKSNEIGRDNERLGSQNEYLKDRVRDLEEERDQLRRDLQRSQKGKGDEATKDGEKGKEEEEKEKEKEERLDQSPPNRDSSLDSGDVKDAQKVAEKKKVVVKQEIEDIEESSETSKKEDVVRCPQSEV</sequence>
<dbReference type="RefSeq" id="XP_030842750.1">
    <property type="nucleotide sequence ID" value="XM_030986890.1"/>
</dbReference>
<dbReference type="InParanoid" id="A0A7M7P243"/>
<proteinExistence type="predicted"/>
<feature type="compositionally biased region" description="Basic and acidic residues" evidence="1">
    <location>
        <begin position="239"/>
        <end position="256"/>
    </location>
</feature>
<feature type="compositionally biased region" description="Polar residues" evidence="1">
    <location>
        <begin position="317"/>
        <end position="326"/>
    </location>
</feature>
<name>A0A7M7P243_STRPU</name>
<organism evidence="2 3">
    <name type="scientific">Strongylocentrotus purpuratus</name>
    <name type="common">Purple sea urchin</name>
    <dbReference type="NCBI Taxonomy" id="7668"/>
    <lineage>
        <taxon>Eukaryota</taxon>
        <taxon>Metazoa</taxon>
        <taxon>Echinodermata</taxon>
        <taxon>Eleutherozoa</taxon>
        <taxon>Echinozoa</taxon>
        <taxon>Echinoidea</taxon>
        <taxon>Euechinoidea</taxon>
        <taxon>Echinacea</taxon>
        <taxon>Camarodonta</taxon>
        <taxon>Echinidea</taxon>
        <taxon>Strongylocentrotidae</taxon>
        <taxon>Strongylocentrotus</taxon>
    </lineage>
</organism>
<dbReference type="OMA" id="NKGLPEH"/>
<feature type="compositionally biased region" description="Basic and acidic residues" evidence="1">
    <location>
        <begin position="263"/>
        <end position="315"/>
    </location>
</feature>
<dbReference type="KEGG" id="spu:592889"/>
<evidence type="ECO:0000313" key="3">
    <source>
        <dbReference type="Proteomes" id="UP000007110"/>
    </source>
</evidence>
<feature type="region of interest" description="Disordered" evidence="1">
    <location>
        <begin position="95"/>
        <end position="116"/>
    </location>
</feature>
<dbReference type="AlphaFoldDB" id="A0A7M7P243"/>
<evidence type="ECO:0000256" key="1">
    <source>
        <dbReference type="SAM" id="MobiDB-lite"/>
    </source>
</evidence>
<reference evidence="2" key="2">
    <citation type="submission" date="2021-01" db="UniProtKB">
        <authorList>
            <consortium name="EnsemblMetazoa"/>
        </authorList>
    </citation>
    <scope>IDENTIFICATION</scope>
</reference>
<dbReference type="EnsemblMetazoa" id="XM_030986890">
    <property type="protein sequence ID" value="XP_030842750"/>
    <property type="gene ID" value="LOC592889"/>
</dbReference>
<protein>
    <submittedName>
        <fullName evidence="2">Uncharacterized protein</fullName>
    </submittedName>
</protein>
<reference evidence="3" key="1">
    <citation type="submission" date="2015-02" db="EMBL/GenBank/DDBJ databases">
        <title>Genome sequencing for Strongylocentrotus purpuratus.</title>
        <authorList>
            <person name="Murali S."/>
            <person name="Liu Y."/>
            <person name="Vee V."/>
            <person name="English A."/>
            <person name="Wang M."/>
            <person name="Skinner E."/>
            <person name="Han Y."/>
            <person name="Muzny D.M."/>
            <person name="Worley K.C."/>
            <person name="Gibbs R.A."/>
        </authorList>
    </citation>
    <scope>NUCLEOTIDE SEQUENCE</scope>
</reference>
<evidence type="ECO:0000313" key="2">
    <source>
        <dbReference type="EnsemblMetazoa" id="XP_030842750"/>
    </source>
</evidence>
<feature type="region of interest" description="Disordered" evidence="1">
    <location>
        <begin position="239"/>
        <end position="371"/>
    </location>
</feature>
<dbReference type="Proteomes" id="UP000007110">
    <property type="component" value="Unassembled WGS sequence"/>
</dbReference>
<keyword evidence="3" id="KW-1185">Reference proteome</keyword>
<feature type="compositionally biased region" description="Low complexity" evidence="1">
    <location>
        <begin position="95"/>
        <end position="105"/>
    </location>
</feature>
<accession>A0A7M7P243</accession>
<dbReference type="OrthoDB" id="3938623at2759"/>
<feature type="compositionally biased region" description="Polar residues" evidence="1">
    <location>
        <begin position="7"/>
        <end position="18"/>
    </location>
</feature>
<feature type="region of interest" description="Disordered" evidence="1">
    <location>
        <begin position="1"/>
        <end position="47"/>
    </location>
</feature>
<dbReference type="GeneID" id="592889"/>
<feature type="compositionally biased region" description="Basic and acidic residues" evidence="1">
    <location>
        <begin position="328"/>
        <end position="348"/>
    </location>
</feature>